<dbReference type="PANTHER" id="PTHR46481">
    <property type="entry name" value="ZINC FINGER BED DOMAIN-CONTAINING PROTEIN 4"/>
    <property type="match status" value="1"/>
</dbReference>
<protein>
    <recommendedName>
        <fullName evidence="7">HAT C-terminal dimerisation domain-containing protein</fullName>
    </recommendedName>
</protein>
<keyword evidence="3" id="KW-0863">Zinc-finger</keyword>
<feature type="domain" description="HAT C-terminal dimerisation" evidence="7">
    <location>
        <begin position="551"/>
        <end position="628"/>
    </location>
</feature>
<keyword evidence="2" id="KW-0479">Metal-binding</keyword>
<keyword evidence="5" id="KW-0539">Nucleus</keyword>
<reference evidence="8" key="1">
    <citation type="submission" date="2021-12" db="EMBL/GenBank/DDBJ databases">
        <authorList>
            <person name="King R."/>
        </authorList>
    </citation>
    <scope>NUCLEOTIDE SEQUENCE</scope>
</reference>
<evidence type="ECO:0000256" key="5">
    <source>
        <dbReference type="ARBA" id="ARBA00023242"/>
    </source>
</evidence>
<dbReference type="SUPFAM" id="SSF53098">
    <property type="entry name" value="Ribonuclease H-like"/>
    <property type="match status" value="1"/>
</dbReference>
<keyword evidence="9" id="KW-1185">Reference proteome</keyword>
<sequence>MQFIGTLRMKKRRITDYSQCIHCQGKIKGQHATNLKNHMSVKHKNKFDDILIINNTQREQNVSQKRNDDLISEIKTNCVKLVTIHGRPFQLLEDAAFQKIINMVVPTNKFINIQSIKSMIADKSYEIKLKIATELRRKLLCVKLDSATYQDRSFLGINVQYIQNEIVKIRTLAAQEVFERQTGEFLKKTLLDVLNDYQIDASQIYCITTDNGKNFKKMAKLLGGSYEPIDIDQESGQYNTDSETDEEDEDNANDINHEIPIDSLMTALNENENYSRSNFLPRTMLCAAHTLQLAIKDFFESNPDVDNLIFRVRQVVKLLRTPTIRNILKRANLKKPIIDCPTRWSSTYNMLLRMQSLKTVCLNDANIMSRLDESNWQTITDLIDCLKPCFIATLKLQKEQLTLGDFFIEWLTCKGNLEKRRTPISQSLLDCMKTREVNLLNTNVMLEALYLDTRLNVILSDQEAAKARQLLKETLNQINKLKLKDSDSNSDNIMVSSFNSIDEPMAGGSGIQNQNSAVEEANILSYAEEILRSTEQQRGIVQETNSTNVLLREIRNLPRLPIKENIIKYWNSKLSSPEVAELALCVLATPATQVSVERLFSSVKYILSPLRSNLSQTTLANIMVIRSNHDLFM</sequence>
<accession>A0ABN8AWD4</accession>
<dbReference type="InterPro" id="IPR008906">
    <property type="entry name" value="HATC_C_dom"/>
</dbReference>
<feature type="region of interest" description="Disordered" evidence="6">
    <location>
        <begin position="230"/>
        <end position="253"/>
    </location>
</feature>
<evidence type="ECO:0000313" key="8">
    <source>
        <dbReference type="EMBL" id="CAH0397613.1"/>
    </source>
</evidence>
<dbReference type="PANTHER" id="PTHR46481:SF10">
    <property type="entry name" value="ZINC FINGER BED DOMAIN-CONTAINING PROTEIN 39"/>
    <property type="match status" value="1"/>
</dbReference>
<evidence type="ECO:0000256" key="4">
    <source>
        <dbReference type="ARBA" id="ARBA00022833"/>
    </source>
</evidence>
<comment type="subcellular location">
    <subcellularLocation>
        <location evidence="1">Nucleus</location>
    </subcellularLocation>
</comment>
<feature type="compositionally biased region" description="Acidic residues" evidence="6">
    <location>
        <begin position="242"/>
        <end position="252"/>
    </location>
</feature>
<evidence type="ECO:0000256" key="3">
    <source>
        <dbReference type="ARBA" id="ARBA00022771"/>
    </source>
</evidence>
<gene>
    <name evidence="8" type="ORF">CHILSU_LOCUS687</name>
</gene>
<evidence type="ECO:0000313" key="9">
    <source>
        <dbReference type="Proteomes" id="UP001153292"/>
    </source>
</evidence>
<name>A0ABN8AWD4_CHISP</name>
<dbReference type="InterPro" id="IPR052035">
    <property type="entry name" value="ZnF_BED_domain_contain"/>
</dbReference>
<keyword evidence="4" id="KW-0862">Zinc</keyword>
<proteinExistence type="predicted"/>
<organism evidence="8 9">
    <name type="scientific">Chilo suppressalis</name>
    <name type="common">Asiatic rice borer moth</name>
    <dbReference type="NCBI Taxonomy" id="168631"/>
    <lineage>
        <taxon>Eukaryota</taxon>
        <taxon>Metazoa</taxon>
        <taxon>Ecdysozoa</taxon>
        <taxon>Arthropoda</taxon>
        <taxon>Hexapoda</taxon>
        <taxon>Insecta</taxon>
        <taxon>Pterygota</taxon>
        <taxon>Neoptera</taxon>
        <taxon>Endopterygota</taxon>
        <taxon>Lepidoptera</taxon>
        <taxon>Glossata</taxon>
        <taxon>Ditrysia</taxon>
        <taxon>Pyraloidea</taxon>
        <taxon>Crambidae</taxon>
        <taxon>Crambinae</taxon>
        <taxon>Chilo</taxon>
    </lineage>
</organism>
<evidence type="ECO:0000256" key="1">
    <source>
        <dbReference type="ARBA" id="ARBA00004123"/>
    </source>
</evidence>
<dbReference type="InterPro" id="IPR012337">
    <property type="entry name" value="RNaseH-like_sf"/>
</dbReference>
<evidence type="ECO:0000256" key="6">
    <source>
        <dbReference type="SAM" id="MobiDB-lite"/>
    </source>
</evidence>
<dbReference type="EMBL" id="OU963894">
    <property type="protein sequence ID" value="CAH0397613.1"/>
    <property type="molecule type" value="Genomic_DNA"/>
</dbReference>
<dbReference type="Proteomes" id="UP001153292">
    <property type="component" value="Chromosome 1"/>
</dbReference>
<evidence type="ECO:0000256" key="2">
    <source>
        <dbReference type="ARBA" id="ARBA00022723"/>
    </source>
</evidence>
<dbReference type="Pfam" id="PF05699">
    <property type="entry name" value="Dimer_Tnp_hAT"/>
    <property type="match status" value="1"/>
</dbReference>
<evidence type="ECO:0000259" key="7">
    <source>
        <dbReference type="Pfam" id="PF05699"/>
    </source>
</evidence>